<proteinExistence type="predicted"/>
<dbReference type="RefSeq" id="WP_382361568.1">
    <property type="nucleotide sequence ID" value="NZ_JBHLWV010000012.1"/>
</dbReference>
<comment type="caution">
    <text evidence="1">The sequence shown here is derived from an EMBL/GenBank/DDBJ whole genome shotgun (WGS) entry which is preliminary data.</text>
</comment>
<evidence type="ECO:0000313" key="1">
    <source>
        <dbReference type="EMBL" id="MFC0314121.1"/>
    </source>
</evidence>
<accession>A0ABV6H5G2</accession>
<keyword evidence="2" id="KW-1185">Reference proteome</keyword>
<name>A0ABV6H5G2_9ACTN</name>
<sequence>MPETSDNLADALLDAQVAFTLSQLTDADEYAALVDTEIAAFMVESGSLPLETAMPRELIKAVARKYTMQFPVEGAIPELVGQVAARLYHHEVHRTTVLSEVIDTRRFDELASVATELPVAKRAVDQVLASPTTVDTVVEVVQRTVERRVGVTAGRRLAGLVDRWTRRGTTAVLTSVREDSDDLLREALHEFWRGRASEEVDGFRDTVGEADVEDVVVLVFEFWRTFRQTEFFRTLLDAGIDEVFDTYGATPIADVLADLGVSETDLREEALRFGPPVITRLDTNGFLAQLVRRRLAPFYASAQFRAALARRSE</sequence>
<organism evidence="1 2">
    <name type="scientific">Gordonia phosphorivorans</name>
    <dbReference type="NCBI Taxonomy" id="1056982"/>
    <lineage>
        <taxon>Bacteria</taxon>
        <taxon>Bacillati</taxon>
        <taxon>Actinomycetota</taxon>
        <taxon>Actinomycetes</taxon>
        <taxon>Mycobacteriales</taxon>
        <taxon>Gordoniaceae</taxon>
        <taxon>Gordonia</taxon>
    </lineage>
</organism>
<reference evidence="1 2" key="1">
    <citation type="submission" date="2024-09" db="EMBL/GenBank/DDBJ databases">
        <authorList>
            <person name="Sun Q."/>
            <person name="Mori K."/>
        </authorList>
    </citation>
    <scope>NUCLEOTIDE SEQUENCE [LARGE SCALE GENOMIC DNA]</scope>
    <source>
        <strain evidence="1 2">CCM 7957</strain>
    </source>
</reference>
<dbReference type="Proteomes" id="UP001589783">
    <property type="component" value="Unassembled WGS sequence"/>
</dbReference>
<evidence type="ECO:0000313" key="2">
    <source>
        <dbReference type="Proteomes" id="UP001589783"/>
    </source>
</evidence>
<dbReference type="EMBL" id="JBHLWV010000012">
    <property type="protein sequence ID" value="MFC0314121.1"/>
    <property type="molecule type" value="Genomic_DNA"/>
</dbReference>
<protein>
    <submittedName>
        <fullName evidence="1">Uncharacterized protein</fullName>
    </submittedName>
</protein>
<gene>
    <name evidence="1" type="ORF">ACFFJD_04540</name>
</gene>